<gene>
    <name evidence="16" type="ORF">RUM44_006908</name>
</gene>
<feature type="transmembrane region" description="Helical" evidence="11">
    <location>
        <begin position="899"/>
        <end position="916"/>
    </location>
</feature>
<feature type="transmembrane region" description="Helical" evidence="11">
    <location>
        <begin position="1194"/>
        <end position="1212"/>
    </location>
</feature>
<feature type="domain" description="Piezo TM25-28" evidence="13">
    <location>
        <begin position="352"/>
        <end position="572"/>
    </location>
</feature>
<dbReference type="Pfam" id="PF23188">
    <property type="entry name" value="THU_Piezo1"/>
    <property type="match status" value="1"/>
</dbReference>
<name>A0ABR1AZ67_POLSC</name>
<organism evidence="16 17">
    <name type="scientific">Polyplax serrata</name>
    <name type="common">Common mouse louse</name>
    <dbReference type="NCBI Taxonomy" id="468196"/>
    <lineage>
        <taxon>Eukaryota</taxon>
        <taxon>Metazoa</taxon>
        <taxon>Ecdysozoa</taxon>
        <taxon>Arthropoda</taxon>
        <taxon>Hexapoda</taxon>
        <taxon>Insecta</taxon>
        <taxon>Pterygota</taxon>
        <taxon>Neoptera</taxon>
        <taxon>Paraneoptera</taxon>
        <taxon>Psocodea</taxon>
        <taxon>Troctomorpha</taxon>
        <taxon>Phthiraptera</taxon>
        <taxon>Anoplura</taxon>
        <taxon>Polyplacidae</taxon>
        <taxon>Polyplax</taxon>
    </lineage>
</organism>
<keyword evidence="17" id="KW-1185">Reference proteome</keyword>
<evidence type="ECO:0000256" key="1">
    <source>
        <dbReference type="ARBA" id="ARBA00004651"/>
    </source>
</evidence>
<feature type="transmembrane region" description="Helical" evidence="11">
    <location>
        <begin position="1097"/>
        <end position="1116"/>
    </location>
</feature>
<keyword evidence="5 11" id="KW-0812">Transmembrane</keyword>
<feature type="transmembrane region" description="Helical" evidence="11">
    <location>
        <begin position="74"/>
        <end position="93"/>
    </location>
</feature>
<dbReference type="InterPro" id="IPR027272">
    <property type="entry name" value="Piezo"/>
</dbReference>
<feature type="transmembrane region" description="Helical" evidence="11">
    <location>
        <begin position="249"/>
        <end position="272"/>
    </location>
</feature>
<dbReference type="InterPro" id="IPR056768">
    <property type="entry name" value="THU_Piezo"/>
</dbReference>
<dbReference type="Pfam" id="PF12166">
    <property type="entry name" value="Piezo_cap"/>
    <property type="match status" value="1"/>
</dbReference>
<evidence type="ECO:0000259" key="13">
    <source>
        <dbReference type="Pfam" id="PF15917"/>
    </source>
</evidence>
<evidence type="ECO:0000259" key="15">
    <source>
        <dbReference type="Pfam" id="PF24874"/>
    </source>
</evidence>
<dbReference type="Pfam" id="PF24874">
    <property type="entry name" value="Piezo_THU9_anchor"/>
    <property type="match status" value="1"/>
</dbReference>
<dbReference type="InterPro" id="IPR056770">
    <property type="entry name" value="Piezo_THU9_anchor"/>
</dbReference>
<proteinExistence type="inferred from homology"/>
<evidence type="ECO:0000256" key="8">
    <source>
        <dbReference type="ARBA" id="ARBA00023136"/>
    </source>
</evidence>
<comment type="subcellular location">
    <subcellularLocation>
        <location evidence="1">Cell membrane</location>
        <topology evidence="1">Multi-pass membrane protein</topology>
    </subcellularLocation>
</comment>
<feature type="transmembrane region" description="Helical" evidence="11">
    <location>
        <begin position="1136"/>
        <end position="1155"/>
    </location>
</feature>
<evidence type="ECO:0000313" key="16">
    <source>
        <dbReference type="EMBL" id="KAK6631878.1"/>
    </source>
</evidence>
<evidence type="ECO:0000256" key="9">
    <source>
        <dbReference type="ARBA" id="ARBA00023303"/>
    </source>
</evidence>
<dbReference type="Pfam" id="PF15917">
    <property type="entry name" value="Piezo_TM25-28"/>
    <property type="match status" value="1"/>
</dbReference>
<dbReference type="EMBL" id="JAWJWF010000005">
    <property type="protein sequence ID" value="KAK6631878.1"/>
    <property type="molecule type" value="Genomic_DNA"/>
</dbReference>
<evidence type="ECO:0008006" key="18">
    <source>
        <dbReference type="Google" id="ProtNLM"/>
    </source>
</evidence>
<feature type="domain" description="Piezo non-specific cation channel cap" evidence="12">
    <location>
        <begin position="1366"/>
        <end position="1654"/>
    </location>
</feature>
<feature type="transmembrane region" description="Helical" evidence="11">
    <location>
        <begin position="392"/>
        <end position="409"/>
    </location>
</feature>
<keyword evidence="9" id="KW-0407">Ion channel</keyword>
<keyword evidence="3" id="KW-0813">Transport</keyword>
<comment type="caution">
    <text evidence="16">The sequence shown here is derived from an EMBL/GenBank/DDBJ whole genome shotgun (WGS) entry which is preliminary data.</text>
</comment>
<feature type="transmembrane region" description="Helical" evidence="11">
    <location>
        <begin position="1306"/>
        <end position="1330"/>
    </location>
</feature>
<evidence type="ECO:0000256" key="6">
    <source>
        <dbReference type="ARBA" id="ARBA00022989"/>
    </source>
</evidence>
<feature type="region of interest" description="Disordered" evidence="10">
    <location>
        <begin position="643"/>
        <end position="696"/>
    </location>
</feature>
<keyword evidence="4" id="KW-1003">Cell membrane</keyword>
<feature type="transmembrane region" description="Helical" evidence="11">
    <location>
        <begin position="143"/>
        <end position="159"/>
    </location>
</feature>
<feature type="domain" description="Piezo transmembrane helical unit" evidence="14">
    <location>
        <begin position="805"/>
        <end position="924"/>
    </location>
</feature>
<keyword evidence="8 11" id="KW-0472">Membrane</keyword>
<feature type="transmembrane region" description="Helical" evidence="11">
    <location>
        <begin position="813"/>
        <end position="838"/>
    </location>
</feature>
<protein>
    <recommendedName>
        <fullName evidence="18">Piezo-type mechanosensitive ion channel component</fullName>
    </recommendedName>
</protein>
<evidence type="ECO:0000313" key="17">
    <source>
        <dbReference type="Proteomes" id="UP001359485"/>
    </source>
</evidence>
<keyword evidence="7" id="KW-0406">Ion transport</keyword>
<feature type="compositionally biased region" description="Basic and acidic residues" evidence="10">
    <location>
        <begin position="667"/>
        <end position="684"/>
    </location>
</feature>
<evidence type="ECO:0000256" key="3">
    <source>
        <dbReference type="ARBA" id="ARBA00022448"/>
    </source>
</evidence>
<dbReference type="PANTHER" id="PTHR47049">
    <property type="entry name" value="PIEZO-TYPE MECHANOSENSITIVE ION CHANNEL HOMOLOG"/>
    <property type="match status" value="1"/>
</dbReference>
<feature type="transmembrane region" description="Helical" evidence="11">
    <location>
        <begin position="1164"/>
        <end position="1182"/>
    </location>
</feature>
<reference evidence="16 17" key="1">
    <citation type="submission" date="2023-09" db="EMBL/GenBank/DDBJ databases">
        <title>Genomes of two closely related lineages of the louse Polyplax serrata with different host specificities.</title>
        <authorList>
            <person name="Martinu J."/>
            <person name="Tarabai H."/>
            <person name="Stefka J."/>
            <person name="Hypsa V."/>
        </authorList>
    </citation>
    <scope>NUCLEOTIDE SEQUENCE [LARGE SCALE GENOMIC DNA]</scope>
    <source>
        <strain evidence="16">98ZLc_SE</strain>
    </source>
</reference>
<keyword evidence="6 11" id="KW-1133">Transmembrane helix</keyword>
<accession>A0ABR1AZ67</accession>
<feature type="domain" description="Piezo THU9 and anchor" evidence="15">
    <location>
        <begin position="1096"/>
        <end position="1328"/>
    </location>
</feature>
<feature type="region of interest" description="Disordered" evidence="10">
    <location>
        <begin position="596"/>
        <end position="621"/>
    </location>
</feature>
<evidence type="ECO:0000259" key="12">
    <source>
        <dbReference type="Pfam" id="PF12166"/>
    </source>
</evidence>
<evidence type="ECO:0000256" key="7">
    <source>
        <dbReference type="ARBA" id="ARBA00023065"/>
    </source>
</evidence>
<feature type="transmembrane region" description="Helical" evidence="11">
    <location>
        <begin position="850"/>
        <end position="868"/>
    </location>
</feature>
<dbReference type="InterPro" id="IPR031334">
    <property type="entry name" value="Piezo_cap_dom"/>
</dbReference>
<feature type="transmembrane region" description="Helical" evidence="11">
    <location>
        <begin position="1568"/>
        <end position="1592"/>
    </location>
</feature>
<dbReference type="InterPro" id="IPR031805">
    <property type="entry name" value="Piezo_TM25-28"/>
</dbReference>
<comment type="similarity">
    <text evidence="2">Belongs to the PIEZO (TC 1.A.75) family.</text>
</comment>
<evidence type="ECO:0000259" key="14">
    <source>
        <dbReference type="Pfam" id="PF23188"/>
    </source>
</evidence>
<sequence>MDRKFSNLQRGADWFWQRFVTFVNFSCAFLELHLVKLVSLSIVTLCCVTVNSLHMVMIVGILGCYAIGLPAVRFSLAFIGPFIAALLLSKMIYQTKFIPDYRTTVNCSTVNRTLETAIKLTISDPEWWGYELLKGKETIMSRYSSYVIVLFLMTLATVIKTRQKLARIDAGKPAKTPPVMYIHTTRQDADKNLTECLKYLINYGFYKFGIEITLSFCVFTTAYRMDVFSIFYAFWVAVLFLPQRSTVCLLWPFFFTTLLFSILWQYAMAVGFSKHSCVRYPWEHNVRLAVWLFLPCNDHPPQTQHTLVDFILLLLIQRQQTVFEIEKKYGSRFLGGSNKETYMDYYTDNFINPTPDHTGNINSWLDVFKYIFMTWLFRVTLAFEFWNGASNANILSLGYLVGAFVFLWIDYDLCLWHIKKILTWWNILLGYTVFVILFKTILEFCGCVYWNYLRSNTVWLVRLLFVECSYSYSTNPLHRQNTSIYWDVVCFTLVIFQRRYFQSYYFLHEVDDVLGIHKIQAMGARLMDELQMTKLQEFQVRERKTLMKIKKNMNRIKAWQKRMQGLNYNEPTDHATAIYMGDYLMFEDLNEVSSKLDESSSSSDEYEFDEHGQKSRTPKNETMSKFIGKVFLKGGEESLSRMQVRSVKSDLEEEEESSTFNNKRRKTHEESMKKRKNETDRGESDLNFPKSDATISESGNRTSIKLFNSFLDSVMVSMIRFFKKNSRDYRYIQAKMKAERKVRNREVRLLCNPIGVTPFASTPQRMKKSMDAGADLSTDNVEKDFKKSSQILLVELINAICMFAMSKTELFCYIIIFIHTAVSPTMISLPLPLLVFFWGSLTTVRPTTTFWTVLIAYTEITVVIKALFQNSIFPWNDVSKEIVRPEYPPLFLGIHRNNQFVIIDLFLLLLLFLHRYKLKTLGLWSRAHEEETLLPQNLKVYKELPSERDYKGVKGNRSLVNQRKRLVSEITANNDSIAHFLQMATWKCTSKATAKLIYGYLQRWRVNKVQTKIKVKEIEGPILVTHEGRRLEPTYAFVTQLPDDSLEGNVVLRVYANDIVPDARTLFHRLSWVQHFTSIRKFFVQILVRDWRLSADFYTLIFIFEFLDFLLVFFGYSSEINSEEYFNLAENQVPVVYLVIMILHFLVIIIDRILYLRKSVVGKLVLQFVLVFLIHVWMFVVVPLKTEYPFNQLIVPQMYYLISCFYFLMSAYQLRVGYPLRVQGHFLCKKYGYVNFYAYKGLQLIPFFNQLRIILDFVCIQSSLTMMEWIKMESIFQLVYENKCSRRGDIAYPVPRGQQSPRFAKLAPGILVLIGLIILIWLPFIVFALFNTVAQHNLPQEGIIVLDIGKAGNIFETTATFTDIIPFRDTDFKAFQNIYKDNRKIWSFLSLFDSKDVAALKFRFKSYGPWLITTEEFNLLNKTVQDLDNPISLYVVWEIRRIPRPQVVSNAKSYHEITLHNGDKARLGLAEAFRKTGTPVRINDFIPKFIHITNEGEAKPVSGFLDANNRTEAYVNVTLTLEGTAEEKWWTLMELRDNDEDAKMSKIPFQSKSDLTIFTFNDKNIPKLLINISIKGIIGLYLSIVFVTWTFIRRMMLKYPFIIYDDMPNPDQILKLCHDIYLARENHEFELEEDLYAKLLFLFRSPETMIKVTRLNAINQIN</sequence>
<feature type="transmembrane region" description="Helical" evidence="11">
    <location>
        <begin position="42"/>
        <end position="68"/>
    </location>
</feature>
<dbReference type="PANTHER" id="PTHR47049:SF2">
    <property type="entry name" value="PIEZO-TYPE MECHANOSENSITIVE ION CHANNEL HOMOLOG"/>
    <property type="match status" value="1"/>
</dbReference>
<evidence type="ECO:0000256" key="10">
    <source>
        <dbReference type="SAM" id="MobiDB-lite"/>
    </source>
</evidence>
<dbReference type="Proteomes" id="UP001359485">
    <property type="component" value="Unassembled WGS sequence"/>
</dbReference>
<evidence type="ECO:0000256" key="4">
    <source>
        <dbReference type="ARBA" id="ARBA00022475"/>
    </source>
</evidence>
<evidence type="ECO:0000256" key="5">
    <source>
        <dbReference type="ARBA" id="ARBA00022692"/>
    </source>
</evidence>
<evidence type="ECO:0000256" key="11">
    <source>
        <dbReference type="SAM" id="Phobius"/>
    </source>
</evidence>
<evidence type="ECO:0000256" key="2">
    <source>
        <dbReference type="ARBA" id="ARBA00007821"/>
    </source>
</evidence>
<feature type="transmembrane region" description="Helical" evidence="11">
    <location>
        <begin position="227"/>
        <end position="243"/>
    </location>
</feature>
<feature type="transmembrane region" description="Helical" evidence="11">
    <location>
        <begin position="421"/>
        <end position="442"/>
    </location>
</feature>